<evidence type="ECO:0000256" key="7">
    <source>
        <dbReference type="ARBA" id="ARBA00023027"/>
    </source>
</evidence>
<dbReference type="InterPro" id="IPR005886">
    <property type="entry name" value="UDP_G4E"/>
</dbReference>
<keyword evidence="12" id="KW-1185">Reference proteome</keyword>
<comment type="catalytic activity">
    <reaction evidence="1 9">
        <text>UDP-alpha-D-glucose = UDP-alpha-D-galactose</text>
        <dbReference type="Rhea" id="RHEA:22168"/>
        <dbReference type="ChEBI" id="CHEBI:58885"/>
        <dbReference type="ChEBI" id="CHEBI:66914"/>
        <dbReference type="EC" id="5.1.3.2"/>
    </reaction>
</comment>
<dbReference type="InterPro" id="IPR036291">
    <property type="entry name" value="NAD(P)-bd_dom_sf"/>
</dbReference>
<name>A0A6N8JKG4_9BACT</name>
<evidence type="ECO:0000259" key="10">
    <source>
        <dbReference type="Pfam" id="PF16363"/>
    </source>
</evidence>
<dbReference type="RefSeq" id="WP_157303728.1">
    <property type="nucleotide sequence ID" value="NZ_BAAAZB010000028.1"/>
</dbReference>
<reference evidence="11 12" key="1">
    <citation type="submission" date="2019-12" db="EMBL/GenBank/DDBJ databases">
        <title>The draft genomic sequence of strain Chitinophaga oryziterrae JCM 16595.</title>
        <authorList>
            <person name="Zhang X."/>
        </authorList>
    </citation>
    <scope>NUCLEOTIDE SEQUENCE [LARGE SCALE GENOMIC DNA]</scope>
    <source>
        <strain evidence="11 12">JCM 16595</strain>
    </source>
</reference>
<dbReference type="OrthoDB" id="9801785at2"/>
<comment type="similarity">
    <text evidence="4 9">Belongs to the NAD(P)-dependent epimerase/dehydratase family.</text>
</comment>
<dbReference type="Gene3D" id="3.90.25.10">
    <property type="entry name" value="UDP-galactose 4-epimerase, domain 1"/>
    <property type="match status" value="1"/>
</dbReference>
<keyword evidence="9" id="KW-0119">Carbohydrate metabolism</keyword>
<evidence type="ECO:0000256" key="3">
    <source>
        <dbReference type="ARBA" id="ARBA00004947"/>
    </source>
</evidence>
<protein>
    <recommendedName>
        <fullName evidence="6 9">UDP-glucose 4-epimerase</fullName>
        <ecNumber evidence="5 9">5.1.3.2</ecNumber>
    </recommendedName>
</protein>
<dbReference type="AlphaFoldDB" id="A0A6N8JKG4"/>
<sequence length="342" mass="38063">MKVLVTGGCGFIGSHTIVDLINNGFDVVSVDSNIRSSTLLLEGVEKITGKKIRNYKVDLCNLEDTHAVFHENRDIVGVIHFAALKTVPESVADPLFYFQNNLTSLVNVLKCVKEFNIPNMVFSSSCSVYGNTTELPVVEETPLGEAQSPYARTKQMGEQIIEDYSRVNDTQSILLRYFNPVGAHPSALIGELPLGRPDNLVPVITQTAIGKIPKLTVYGHDYDTRDGSCIRDYIYVMDIANAHTKAMQYLIDQRNTDNCEIFNLGTGNGVTVLECIKAFEKISGVKLNYDLGPRRPGDVIAIYANNSRAKKLLGWEPKTGIEDMMRTAWQWEVALRDRVLNN</sequence>
<evidence type="ECO:0000313" key="12">
    <source>
        <dbReference type="Proteomes" id="UP000468388"/>
    </source>
</evidence>
<comment type="pathway">
    <text evidence="3 9">Carbohydrate metabolism; galactose metabolism.</text>
</comment>
<feature type="domain" description="NAD(P)-binding" evidence="10">
    <location>
        <begin position="4"/>
        <end position="326"/>
    </location>
</feature>
<dbReference type="SUPFAM" id="SSF51735">
    <property type="entry name" value="NAD(P)-binding Rossmann-fold domains"/>
    <property type="match status" value="1"/>
</dbReference>
<comment type="subunit">
    <text evidence="9">Homodimer.</text>
</comment>
<keyword evidence="7 9" id="KW-0520">NAD</keyword>
<evidence type="ECO:0000256" key="4">
    <source>
        <dbReference type="ARBA" id="ARBA00007637"/>
    </source>
</evidence>
<evidence type="ECO:0000256" key="9">
    <source>
        <dbReference type="RuleBase" id="RU366046"/>
    </source>
</evidence>
<dbReference type="Pfam" id="PF16363">
    <property type="entry name" value="GDP_Man_Dehyd"/>
    <property type="match status" value="1"/>
</dbReference>
<dbReference type="EC" id="5.1.3.2" evidence="5 9"/>
<evidence type="ECO:0000256" key="6">
    <source>
        <dbReference type="ARBA" id="ARBA00018569"/>
    </source>
</evidence>
<dbReference type="GO" id="GO:0005829">
    <property type="term" value="C:cytosol"/>
    <property type="evidence" value="ECO:0007669"/>
    <property type="project" value="TreeGrafter"/>
</dbReference>
<evidence type="ECO:0000256" key="1">
    <source>
        <dbReference type="ARBA" id="ARBA00000083"/>
    </source>
</evidence>
<comment type="cofactor">
    <cofactor evidence="2 9">
        <name>NAD(+)</name>
        <dbReference type="ChEBI" id="CHEBI:57540"/>
    </cofactor>
</comment>
<keyword evidence="8 9" id="KW-0413">Isomerase</keyword>
<proteinExistence type="inferred from homology"/>
<dbReference type="PRINTS" id="PR01713">
    <property type="entry name" value="NUCEPIMERASE"/>
</dbReference>
<dbReference type="InterPro" id="IPR016040">
    <property type="entry name" value="NAD(P)-bd_dom"/>
</dbReference>
<dbReference type="PANTHER" id="PTHR43725">
    <property type="entry name" value="UDP-GLUCOSE 4-EPIMERASE"/>
    <property type="match status" value="1"/>
</dbReference>
<evidence type="ECO:0000256" key="8">
    <source>
        <dbReference type="ARBA" id="ARBA00023235"/>
    </source>
</evidence>
<comment type="caution">
    <text evidence="11">The sequence shown here is derived from an EMBL/GenBank/DDBJ whole genome shotgun (WGS) entry which is preliminary data.</text>
</comment>
<organism evidence="11 12">
    <name type="scientific">Chitinophaga oryziterrae</name>
    <dbReference type="NCBI Taxonomy" id="1031224"/>
    <lineage>
        <taxon>Bacteria</taxon>
        <taxon>Pseudomonadati</taxon>
        <taxon>Bacteroidota</taxon>
        <taxon>Chitinophagia</taxon>
        <taxon>Chitinophagales</taxon>
        <taxon>Chitinophagaceae</taxon>
        <taxon>Chitinophaga</taxon>
    </lineage>
</organism>
<dbReference type="Gene3D" id="3.40.50.720">
    <property type="entry name" value="NAD(P)-binding Rossmann-like Domain"/>
    <property type="match status" value="1"/>
</dbReference>
<dbReference type="GO" id="GO:0003978">
    <property type="term" value="F:UDP-glucose 4-epimerase activity"/>
    <property type="evidence" value="ECO:0007669"/>
    <property type="project" value="UniProtKB-UniRule"/>
</dbReference>
<evidence type="ECO:0000313" key="11">
    <source>
        <dbReference type="EMBL" id="MVT44941.1"/>
    </source>
</evidence>
<dbReference type="UniPathway" id="UPA00214"/>
<dbReference type="NCBIfam" id="TIGR01179">
    <property type="entry name" value="galE"/>
    <property type="match status" value="1"/>
</dbReference>
<evidence type="ECO:0000256" key="2">
    <source>
        <dbReference type="ARBA" id="ARBA00001911"/>
    </source>
</evidence>
<dbReference type="Proteomes" id="UP000468388">
    <property type="component" value="Unassembled WGS sequence"/>
</dbReference>
<accession>A0A6N8JKG4</accession>
<dbReference type="EMBL" id="WRXO01000014">
    <property type="protein sequence ID" value="MVT44941.1"/>
    <property type="molecule type" value="Genomic_DNA"/>
</dbReference>
<gene>
    <name evidence="11" type="primary">galE</name>
    <name evidence="11" type="ORF">GO495_30405</name>
</gene>
<dbReference type="PANTHER" id="PTHR43725:SF47">
    <property type="entry name" value="UDP-GLUCOSE 4-EPIMERASE"/>
    <property type="match status" value="1"/>
</dbReference>
<evidence type="ECO:0000256" key="5">
    <source>
        <dbReference type="ARBA" id="ARBA00013189"/>
    </source>
</evidence>
<dbReference type="GO" id="GO:0006012">
    <property type="term" value="P:galactose metabolic process"/>
    <property type="evidence" value="ECO:0007669"/>
    <property type="project" value="UniProtKB-UniPathway"/>
</dbReference>
<dbReference type="CDD" id="cd05247">
    <property type="entry name" value="UDP_G4E_1_SDR_e"/>
    <property type="match status" value="1"/>
</dbReference>